<evidence type="ECO:0000256" key="1">
    <source>
        <dbReference type="SAM" id="Coils"/>
    </source>
</evidence>
<dbReference type="InterPro" id="IPR052343">
    <property type="entry name" value="Retrotransposon-Effector_Assoc"/>
</dbReference>
<evidence type="ECO:0000259" key="4">
    <source>
        <dbReference type="Pfam" id="PF13966"/>
    </source>
</evidence>
<dbReference type="SUPFAM" id="SSF56219">
    <property type="entry name" value="DNase I-like"/>
    <property type="match status" value="1"/>
</dbReference>
<dbReference type="EMBL" id="VAHF01000001">
    <property type="protein sequence ID" value="TXG73156.1"/>
    <property type="molecule type" value="Genomic_DNA"/>
</dbReference>
<accession>A0A5C7IXF0</accession>
<dbReference type="OrthoDB" id="1938551at2759"/>
<dbReference type="Pfam" id="PF00078">
    <property type="entry name" value="RVT_1"/>
    <property type="match status" value="1"/>
</dbReference>
<organism evidence="5 6">
    <name type="scientific">Acer yangbiense</name>
    <dbReference type="NCBI Taxonomy" id="1000413"/>
    <lineage>
        <taxon>Eukaryota</taxon>
        <taxon>Viridiplantae</taxon>
        <taxon>Streptophyta</taxon>
        <taxon>Embryophyta</taxon>
        <taxon>Tracheophyta</taxon>
        <taxon>Spermatophyta</taxon>
        <taxon>Magnoliopsida</taxon>
        <taxon>eudicotyledons</taxon>
        <taxon>Gunneridae</taxon>
        <taxon>Pentapetalae</taxon>
        <taxon>rosids</taxon>
        <taxon>malvids</taxon>
        <taxon>Sapindales</taxon>
        <taxon>Sapindaceae</taxon>
        <taxon>Hippocastanoideae</taxon>
        <taxon>Acereae</taxon>
        <taxon>Acer</taxon>
    </lineage>
</organism>
<gene>
    <name evidence="5" type="ORF">EZV62_001735</name>
</gene>
<dbReference type="InterPro" id="IPR036691">
    <property type="entry name" value="Endo/exonu/phosph_ase_sf"/>
</dbReference>
<protein>
    <recommendedName>
        <fullName evidence="7">Reverse transcriptase domain-containing protein</fullName>
    </recommendedName>
</protein>
<dbReference type="InterPro" id="IPR026960">
    <property type="entry name" value="RVT-Znf"/>
</dbReference>
<dbReference type="Gene3D" id="3.60.10.10">
    <property type="entry name" value="Endonuclease/exonuclease/phosphatase"/>
    <property type="match status" value="1"/>
</dbReference>
<dbReference type="Pfam" id="PF13966">
    <property type="entry name" value="zf-RVT"/>
    <property type="match status" value="1"/>
</dbReference>
<dbReference type="GO" id="GO:0003824">
    <property type="term" value="F:catalytic activity"/>
    <property type="evidence" value="ECO:0007669"/>
    <property type="project" value="InterPro"/>
</dbReference>
<dbReference type="Proteomes" id="UP000323000">
    <property type="component" value="Chromosome 1"/>
</dbReference>
<sequence>MIFKIMVWNVRGMGTSKRRLKKLMKDYNVSVLAVSEPFQDVGLIKRWVSCLQFQNFSSNVKEGGKIWVFWNDNIQLEVVGSSNQCLTVLLSVDGGSLLATFVYAKCSQLERRVLWEQLHGNSAFNMPWVVLGDFNTIRSDTERVGGRPRNSSSMAEFNECISSCGLLDLRFEVKYGDAKALLLKRISSDHSHILLQVVAEIERYGSAPFRFQNMWTSHVGFLGVVSHSWTEPMVSESGLRRLVGKLKRMKQRLRVWNKETFGCVDGFIRELEERVANHKEMLQVEYSETIEEEFLVSKAELNVWYKREEMRLAQQAKIKWLSEGDQNSKFFHVVIAQRRCNSCVKSMVLPDGSSLDNMEMVHNGAVNYFEQFLGTNVAVQGADLENFIHPSISEVNDLQSFDKFRPISLCNVIYKVFSKVLVDKLSLVIGDLISPEQGAFVRGRSIFEKVTLTQEMTKMLHRKTLHAFGFPDFFCKLIQNCISTPWFSVMMNGTYKGFFKLERGGPLSPYLFILMEEVLSRMINSEMFAKHILPFSHPCDAPVISHRLYADDVVFFAIASKTSIRGLMRVLKKYESWTGQRVNHEKSAIFFSKHLCLRRKKMRFYLIRVLLKESFLLLIWEFRLWMGGRLVLLRHVLSSMPLHLLSVLNTPKSVFKKIQDSQFWRKIMRCIPILLNNSNWKVREGNVRLWYDNFLSSGPLFAEFPEGEHSQIRLKDLVIDNVWDVEELQRLLGSEKADEVMGKVGKFRNSKDVLLWLPEKDGCFNTKSAWDVVKVRLPKFGWAKWIWHKCLPKKIVVCMWKVAFNCLSVDEKVRSVGVPIVSACNCCSSRGIEDLDHILNNGDFASNLWRKVSAEVGVPFLAHRSWKERVQQWFNRASRSSQLGNLIGLIPCLVIWRLWRRCVARLEGKLESISDIWLSIKHWV</sequence>
<dbReference type="InterPro" id="IPR000477">
    <property type="entry name" value="RT_dom"/>
</dbReference>
<evidence type="ECO:0000313" key="5">
    <source>
        <dbReference type="EMBL" id="TXG73156.1"/>
    </source>
</evidence>
<name>A0A5C7IXF0_9ROSI</name>
<keyword evidence="1" id="KW-0175">Coiled coil</keyword>
<dbReference type="AlphaFoldDB" id="A0A5C7IXF0"/>
<feature type="domain" description="Reverse transcriptase" evidence="2">
    <location>
        <begin position="402"/>
        <end position="591"/>
    </location>
</feature>
<dbReference type="CDD" id="cd01650">
    <property type="entry name" value="RT_nLTR_like"/>
    <property type="match status" value="1"/>
</dbReference>
<comment type="caution">
    <text evidence="5">The sequence shown here is derived from an EMBL/GenBank/DDBJ whole genome shotgun (WGS) entry which is preliminary data.</text>
</comment>
<dbReference type="PANTHER" id="PTHR46890:SF48">
    <property type="entry name" value="RNA-DIRECTED DNA POLYMERASE"/>
    <property type="match status" value="1"/>
</dbReference>
<feature type="coiled-coil region" evidence="1">
    <location>
        <begin position="239"/>
        <end position="288"/>
    </location>
</feature>
<evidence type="ECO:0000259" key="3">
    <source>
        <dbReference type="Pfam" id="PF03372"/>
    </source>
</evidence>
<reference evidence="6" key="1">
    <citation type="journal article" date="2019" name="Gigascience">
        <title>De novo genome assembly of the endangered Acer yangbiense, a plant species with extremely small populations endemic to Yunnan Province, China.</title>
        <authorList>
            <person name="Yang J."/>
            <person name="Wariss H.M."/>
            <person name="Tao L."/>
            <person name="Zhang R."/>
            <person name="Yun Q."/>
            <person name="Hollingsworth P."/>
            <person name="Dao Z."/>
            <person name="Luo G."/>
            <person name="Guo H."/>
            <person name="Ma Y."/>
            <person name="Sun W."/>
        </authorList>
    </citation>
    <scope>NUCLEOTIDE SEQUENCE [LARGE SCALE GENOMIC DNA]</scope>
    <source>
        <strain evidence="6">cv. Malutang</strain>
    </source>
</reference>
<feature type="domain" description="Endonuclease/exonuclease/phosphatase" evidence="3">
    <location>
        <begin position="6"/>
        <end position="153"/>
    </location>
</feature>
<evidence type="ECO:0008006" key="7">
    <source>
        <dbReference type="Google" id="ProtNLM"/>
    </source>
</evidence>
<dbReference type="PANTHER" id="PTHR46890">
    <property type="entry name" value="NON-LTR RETROLELEMENT REVERSE TRANSCRIPTASE-LIKE PROTEIN-RELATED"/>
    <property type="match status" value="1"/>
</dbReference>
<dbReference type="Pfam" id="PF03372">
    <property type="entry name" value="Exo_endo_phos"/>
    <property type="match status" value="1"/>
</dbReference>
<evidence type="ECO:0000313" key="6">
    <source>
        <dbReference type="Proteomes" id="UP000323000"/>
    </source>
</evidence>
<dbReference type="InterPro" id="IPR005135">
    <property type="entry name" value="Endo/exonuclease/phosphatase"/>
</dbReference>
<proteinExistence type="predicted"/>
<evidence type="ECO:0000259" key="2">
    <source>
        <dbReference type="Pfam" id="PF00078"/>
    </source>
</evidence>
<keyword evidence="6" id="KW-1185">Reference proteome</keyword>
<feature type="domain" description="Reverse transcriptase zinc-binding" evidence="4">
    <location>
        <begin position="764"/>
        <end position="849"/>
    </location>
</feature>